<evidence type="ECO:0000256" key="1">
    <source>
        <dbReference type="ARBA" id="ARBA00008898"/>
    </source>
</evidence>
<dbReference type="InterPro" id="IPR050268">
    <property type="entry name" value="NADH-dep_flavin_reductase"/>
</dbReference>
<dbReference type="Gene3D" id="2.30.110.10">
    <property type="entry name" value="Electron Transport, Fmn-binding Protein, Chain A"/>
    <property type="match status" value="1"/>
</dbReference>
<dbReference type="Proteomes" id="UP000466683">
    <property type="component" value="Chromosome"/>
</dbReference>
<sequence>MSQVKGYPAWRAPNRCGVVDNGLMAQSWGGFDDFVGLLDYPMFVVTARADDGPAGCLVGFTTQASIDPPRFLVGISKANHTFTAAEAATYLAVHLLAREDLELARWFGGQTGDEVDKFAECRWHAGPAETPILDAAAAWFVGVILDRFDLGDHVGYLLNPIAGQAPDEPRPWVSLADVADLKPGHDA</sequence>
<evidence type="ECO:0000256" key="2">
    <source>
        <dbReference type="ARBA" id="ARBA00023002"/>
    </source>
</evidence>
<dbReference type="InterPro" id="IPR002563">
    <property type="entry name" value="Flavin_Rdtase-like_dom"/>
</dbReference>
<gene>
    <name evidence="4" type="ORF">MBOE_11230</name>
</gene>
<proteinExistence type="inferred from homology"/>
<dbReference type="EMBL" id="AP022579">
    <property type="protein sequence ID" value="BBX89474.1"/>
    <property type="molecule type" value="Genomic_DNA"/>
</dbReference>
<comment type="similarity">
    <text evidence="1">Belongs to the non-flavoprotein flavin reductase family.</text>
</comment>
<dbReference type="InterPro" id="IPR012349">
    <property type="entry name" value="Split_barrel_FMN-bd"/>
</dbReference>
<dbReference type="SUPFAM" id="SSF50475">
    <property type="entry name" value="FMN-binding split barrel"/>
    <property type="match status" value="1"/>
</dbReference>
<accession>A0ABM7IRP9</accession>
<dbReference type="SMART" id="SM00903">
    <property type="entry name" value="Flavin_Reduct"/>
    <property type="match status" value="1"/>
</dbReference>
<dbReference type="Pfam" id="PF01613">
    <property type="entry name" value="Flavin_Reduct"/>
    <property type="match status" value="1"/>
</dbReference>
<evidence type="ECO:0000259" key="3">
    <source>
        <dbReference type="SMART" id="SM00903"/>
    </source>
</evidence>
<protein>
    <submittedName>
        <fullName evidence="4">Oxidoreductase</fullName>
    </submittedName>
</protein>
<dbReference type="PANTHER" id="PTHR30466:SF15">
    <property type="entry name" value="POSSIBLE OXIDOREDUCTASE"/>
    <property type="match status" value="1"/>
</dbReference>
<keyword evidence="5" id="KW-1185">Reference proteome</keyword>
<feature type="domain" description="Flavin reductase like" evidence="3">
    <location>
        <begin position="35"/>
        <end position="174"/>
    </location>
</feature>
<keyword evidence="2" id="KW-0560">Oxidoreductase</keyword>
<name>A0ABM7IRP9_9MYCO</name>
<reference evidence="4 5" key="1">
    <citation type="journal article" date="2019" name="Emerg. Microbes Infect.">
        <title>Comprehensive subspecies identification of 175 nontuberculous mycobacteria species based on 7547 genomic profiles.</title>
        <authorList>
            <person name="Matsumoto Y."/>
            <person name="Kinjo T."/>
            <person name="Motooka D."/>
            <person name="Nabeya D."/>
            <person name="Jung N."/>
            <person name="Uechi K."/>
            <person name="Horii T."/>
            <person name="Iida T."/>
            <person name="Fujita J."/>
            <person name="Nakamura S."/>
        </authorList>
    </citation>
    <scope>NUCLEOTIDE SEQUENCE [LARGE SCALE GENOMIC DNA]</scope>
    <source>
        <strain evidence="4 5">JCM 15653</strain>
    </source>
</reference>
<evidence type="ECO:0000313" key="5">
    <source>
        <dbReference type="Proteomes" id="UP000466683"/>
    </source>
</evidence>
<organism evidence="4 5">
    <name type="scientific">Mycolicibacterium boenickei</name>
    <dbReference type="NCBI Taxonomy" id="146017"/>
    <lineage>
        <taxon>Bacteria</taxon>
        <taxon>Bacillati</taxon>
        <taxon>Actinomycetota</taxon>
        <taxon>Actinomycetes</taxon>
        <taxon>Mycobacteriales</taxon>
        <taxon>Mycobacteriaceae</taxon>
        <taxon>Mycolicibacterium</taxon>
    </lineage>
</organism>
<evidence type="ECO:0000313" key="4">
    <source>
        <dbReference type="EMBL" id="BBX89474.1"/>
    </source>
</evidence>
<dbReference type="PANTHER" id="PTHR30466">
    <property type="entry name" value="FLAVIN REDUCTASE"/>
    <property type="match status" value="1"/>
</dbReference>